<dbReference type="PANTHER" id="PTHR37533:SF2">
    <property type="entry name" value="FLAGELLAR HOOK-LENGTH CONTROL PROTEIN"/>
    <property type="match status" value="1"/>
</dbReference>
<feature type="region of interest" description="Disordered" evidence="1">
    <location>
        <begin position="590"/>
        <end position="616"/>
    </location>
</feature>
<evidence type="ECO:0000256" key="1">
    <source>
        <dbReference type="SAM" id="MobiDB-lite"/>
    </source>
</evidence>
<keyword evidence="4" id="KW-1185">Reference proteome</keyword>
<comment type="caution">
    <text evidence="3">The sequence shown here is derived from an EMBL/GenBank/DDBJ whole genome shotgun (WGS) entry which is preliminary data.</text>
</comment>
<dbReference type="Proteomes" id="UP000093080">
    <property type="component" value="Unassembled WGS sequence"/>
</dbReference>
<accession>A0A1B9F8K0</accession>
<dbReference type="AlphaFoldDB" id="A0A1B9F8K0"/>
<feature type="region of interest" description="Disordered" evidence="1">
    <location>
        <begin position="434"/>
        <end position="454"/>
    </location>
</feature>
<dbReference type="Gene3D" id="3.30.750.140">
    <property type="match status" value="1"/>
</dbReference>
<dbReference type="RefSeq" id="WP_067615333.1">
    <property type="nucleotide sequence ID" value="NZ_MAGO01000001.1"/>
</dbReference>
<feature type="domain" description="Flagellar hook-length control protein-like C-terminal" evidence="2">
    <location>
        <begin position="506"/>
        <end position="585"/>
    </location>
</feature>
<dbReference type="OrthoDB" id="5468982at2"/>
<evidence type="ECO:0000259" key="2">
    <source>
        <dbReference type="Pfam" id="PF02120"/>
    </source>
</evidence>
<dbReference type="InterPro" id="IPR052563">
    <property type="entry name" value="FliK"/>
</dbReference>
<dbReference type="STRING" id="1156395.DBT_0085"/>
<dbReference type="Pfam" id="PF02120">
    <property type="entry name" value="Flg_hook"/>
    <property type="match status" value="1"/>
</dbReference>
<reference evidence="3 4" key="1">
    <citation type="submission" date="2016-06" db="EMBL/GenBank/DDBJ databases">
        <title>Respiratory ammonification of nitrate coupled to the oxidation of elemental sulfur in deep-sea autotrophic thermophilic bacteria.</title>
        <authorList>
            <person name="Slobodkina G.B."/>
            <person name="Mardanov A.V."/>
            <person name="Ravin N.V."/>
            <person name="Frolova A.A."/>
            <person name="Viryasiv M.B."/>
            <person name="Chernyh N.A."/>
            <person name="Bonch-Osmolovskaya E.A."/>
            <person name="Slobodkin A.I."/>
        </authorList>
    </citation>
    <scope>NUCLEOTIDE SEQUENCE [LARGE SCALE GENOMIC DNA]</scope>
    <source>
        <strain evidence="3 4">S69</strain>
    </source>
</reference>
<organism evidence="3 4">
    <name type="scientific">Dissulfuribacter thermophilus</name>
    <dbReference type="NCBI Taxonomy" id="1156395"/>
    <lineage>
        <taxon>Bacteria</taxon>
        <taxon>Pseudomonadati</taxon>
        <taxon>Thermodesulfobacteriota</taxon>
        <taxon>Dissulfuribacteria</taxon>
        <taxon>Dissulfuribacterales</taxon>
        <taxon>Dissulfuribacteraceae</taxon>
        <taxon>Dissulfuribacter</taxon>
    </lineage>
</organism>
<dbReference type="InterPro" id="IPR038610">
    <property type="entry name" value="FliK-like_C_sf"/>
</dbReference>
<protein>
    <recommendedName>
        <fullName evidence="2">Flagellar hook-length control protein-like C-terminal domain-containing protein</fullName>
    </recommendedName>
</protein>
<dbReference type="PANTHER" id="PTHR37533">
    <property type="entry name" value="FLAGELLAR HOOK-LENGTH CONTROL PROTEIN"/>
    <property type="match status" value="1"/>
</dbReference>
<evidence type="ECO:0000313" key="3">
    <source>
        <dbReference type="EMBL" id="OCC16268.1"/>
    </source>
</evidence>
<name>A0A1B9F8K0_9BACT</name>
<sequence length="646" mass="71824">MILLSEILGLMTPGSLIKGSTEGFVAGEVFAEDHQFVEMFNEALAGLCKDAGENGVQGLKTQVLGELKEFLTNLSKEQSNGDLTLEGYLNELFKALNSFSNPLDEPVEGSSPEPQMDSLQSLEKEAKIKDNTAESKGREDGQGFLFGIIDLIEKNFTDPLNKVVFLKESQLKPNEYYIKTGPIGLNKEINADDQIKLEFFKEDGKKIPSENHFLQSDLSPHNKKISELTESLKRIIDFLKSSPSEFEEFQTKEIVQQTLRQIDVSNKAPMVESQSTAGGKDVKGMPYSAVSEDLASGAKYRGIANITVEKDHSKILDSFENQEEPSFGPSKGDFFQDGFNVIRGKVHDSPVLQQESVKIAKFGNESLELDKFYKNQEKGNSKKNISPNKIILKDENNQNISLYDQGELKESNGKVLADGKAIEDLREISPFKQEKANRNNIDEPNLAKNNAKNSNFKEIGHVTGSIQDHSVKPGLGNTSYAQATDTVKPHVLDQEAVELVNTIGKGIVQSIKRGENRLYLRLHPPELGRIKVDLKVDQTDNTVKAAFVTEVKDVKGLLLQHHNILKETLAHSGFHLQEFSVDVSGHESGSNAQTQWSFHDRYRGNSDGSTKGLSWKTAKSKNITEDQINRSHFISWTQGQALSIRV</sequence>
<dbReference type="InterPro" id="IPR021136">
    <property type="entry name" value="Flagellar_hook_control-like_C"/>
</dbReference>
<gene>
    <name evidence="3" type="ORF">DBT_0085</name>
</gene>
<dbReference type="EMBL" id="MAGO01000001">
    <property type="protein sequence ID" value="OCC16268.1"/>
    <property type="molecule type" value="Genomic_DNA"/>
</dbReference>
<evidence type="ECO:0000313" key="4">
    <source>
        <dbReference type="Proteomes" id="UP000093080"/>
    </source>
</evidence>
<proteinExistence type="predicted"/>
<dbReference type="CDD" id="cd17470">
    <property type="entry name" value="T3SS_Flik_C"/>
    <property type="match status" value="1"/>
</dbReference>